<dbReference type="AlphaFoldDB" id="A0A0S7BSK2"/>
<organism evidence="3">
    <name type="scientific">Lentimicrobium saccharophilum</name>
    <dbReference type="NCBI Taxonomy" id="1678841"/>
    <lineage>
        <taxon>Bacteria</taxon>
        <taxon>Pseudomonadati</taxon>
        <taxon>Bacteroidota</taxon>
        <taxon>Bacteroidia</taxon>
        <taxon>Bacteroidales</taxon>
        <taxon>Lentimicrobiaceae</taxon>
        <taxon>Lentimicrobium</taxon>
    </lineage>
</organism>
<dbReference type="STRING" id="1678841.TBC1_111928"/>
<dbReference type="PROSITE" id="PS51257">
    <property type="entry name" value="PROKAR_LIPOPROTEIN"/>
    <property type="match status" value="1"/>
</dbReference>
<evidence type="ECO:0000313" key="3">
    <source>
        <dbReference type="EMBL" id="GAP43770.1"/>
    </source>
</evidence>
<keyword evidence="1" id="KW-0732">Signal</keyword>
<sequence length="134" mass="14506">MKKIMLVTLALVTMAAFSLLVSCSGSGKTPADISKSFIYSLEKGDVDAAYDLLNGTGEATEEEMQKMKAFLGEGSKQIAEKKGIKSIEVVKETISEDGTKADVTLKVTYGNGEEDESESVLRKTEEGWKISIEK</sequence>
<gene>
    <name evidence="3" type="ORF">TBC1_111928</name>
</gene>
<accession>A0A0S7BSK2</accession>
<dbReference type="Gene3D" id="3.10.450.50">
    <property type="match status" value="1"/>
</dbReference>
<proteinExistence type="predicted"/>
<dbReference type="InterPro" id="IPR024267">
    <property type="entry name" value="DUF4878"/>
</dbReference>
<protein>
    <submittedName>
        <fullName evidence="3">Protein containing lumazine-binding domain</fullName>
    </submittedName>
</protein>
<keyword evidence="4" id="KW-1185">Reference proteome</keyword>
<evidence type="ECO:0000259" key="2">
    <source>
        <dbReference type="Pfam" id="PF12870"/>
    </source>
</evidence>
<name>A0A0S7BSK2_9BACT</name>
<dbReference type="EMBL" id="DF968182">
    <property type="protein sequence ID" value="GAP43770.1"/>
    <property type="molecule type" value="Genomic_DNA"/>
</dbReference>
<feature type="chain" id="PRO_5006633152" evidence="1">
    <location>
        <begin position="19"/>
        <end position="134"/>
    </location>
</feature>
<dbReference type="Proteomes" id="UP000053091">
    <property type="component" value="Unassembled WGS sequence"/>
</dbReference>
<evidence type="ECO:0000313" key="4">
    <source>
        <dbReference type="Proteomes" id="UP000053091"/>
    </source>
</evidence>
<dbReference type="Pfam" id="PF12870">
    <property type="entry name" value="DUF4878"/>
    <property type="match status" value="1"/>
</dbReference>
<feature type="domain" description="DUF4878" evidence="2">
    <location>
        <begin position="25"/>
        <end position="130"/>
    </location>
</feature>
<evidence type="ECO:0000256" key="1">
    <source>
        <dbReference type="SAM" id="SignalP"/>
    </source>
</evidence>
<feature type="signal peptide" evidence="1">
    <location>
        <begin position="1"/>
        <end position="18"/>
    </location>
</feature>
<reference evidence="3" key="1">
    <citation type="journal article" date="2015" name="Genome Announc.">
        <title>Draft Genome Sequence of Bacteroidales Strain TBC1, a Novel Isolate from a Methanogenic Wastewater Treatment System.</title>
        <authorList>
            <person name="Tourlousse D.M."/>
            <person name="Matsuura N."/>
            <person name="Sun L."/>
            <person name="Toyonaga M."/>
            <person name="Kuroda K."/>
            <person name="Ohashi A."/>
            <person name="Cruz R."/>
            <person name="Yamaguchi T."/>
            <person name="Sekiguchi Y."/>
        </authorList>
    </citation>
    <scope>NUCLEOTIDE SEQUENCE [LARGE SCALE GENOMIC DNA]</scope>
    <source>
        <strain evidence="3">TBC1</strain>
    </source>
</reference>
<dbReference type="RefSeq" id="WP_062041435.1">
    <property type="nucleotide sequence ID" value="NZ_DF968182.1"/>
</dbReference>